<dbReference type="PANTHER" id="PTHR36924">
    <property type="entry name" value="ANTITOXIN HIGA-1"/>
    <property type="match status" value="1"/>
</dbReference>
<keyword evidence="4" id="KW-1185">Reference proteome</keyword>
<reference evidence="3 4" key="3">
    <citation type="journal article" date="2008" name="BMC Genomics">
        <title>The genome of the versatile nitrogen fixer Azorhizobium caulinodans ORS571.</title>
        <authorList>
            <person name="Lee KB."/>
            <person name="Backer P.D."/>
            <person name="Aono T."/>
            <person name="Liu CT."/>
            <person name="Suzuki S."/>
            <person name="Suzuki T."/>
            <person name="Kaneko T."/>
            <person name="Yamada M."/>
            <person name="Tabata S."/>
            <person name="Kupfer D.M."/>
            <person name="Najar F.Z."/>
            <person name="Wiley G.B."/>
            <person name="Roe B."/>
            <person name="Binnewies T.T."/>
            <person name="Ussery D.W."/>
            <person name="D'Haeze W."/>
            <person name="Herder J.D."/>
            <person name="Gevers D."/>
            <person name="Vereecke D."/>
            <person name="Holsters M."/>
            <person name="Oyaizu H."/>
        </authorList>
    </citation>
    <scope>NUCLEOTIDE SEQUENCE [LARGE SCALE GENOMIC DNA]</scope>
    <source>
        <strain evidence="4">ATCC 43989 / DSM 5975 / JCM 20966 / LMG 6465 / NBRC 14845 / NCIMB 13405 / ORS 571</strain>
    </source>
</reference>
<dbReference type="InterPro" id="IPR013430">
    <property type="entry name" value="Toxin_antidote_HigA"/>
</dbReference>
<protein>
    <submittedName>
        <fullName evidence="3">Plasmid maintenance system antidote protein</fullName>
    </submittedName>
</protein>
<feature type="domain" description="HTH cro/C1-type" evidence="2">
    <location>
        <begin position="26"/>
        <end position="73"/>
    </location>
</feature>
<dbReference type="HOGENOM" id="CLU_140230_5_2_5"/>
<proteinExistence type="predicted"/>
<dbReference type="InterPro" id="IPR010982">
    <property type="entry name" value="Lambda_DNA-bd_dom_sf"/>
</dbReference>
<reference evidence="3 4" key="5">
    <citation type="journal article" date="2010" name="Appl. Environ. Microbiol.">
        <title>phrR-like gene praR of Azorhizobium caulinodans ORS571 is essential for symbiosis with Sesbania rostrata and is involved in expression of reb genes.</title>
        <authorList>
            <person name="Akiba N."/>
            <person name="Aono T."/>
            <person name="Toyazaki H."/>
            <person name="Sato S."/>
            <person name="Oyaizu H."/>
        </authorList>
    </citation>
    <scope>NUCLEOTIDE SEQUENCE [LARGE SCALE GENOMIC DNA]</scope>
    <source>
        <strain evidence="4">ATCC 43989 / DSM 5975 / JCM 20966 / LMG 6465 / NBRC 14845 / NCIMB 13405 / ORS 571</strain>
    </source>
</reference>
<name>A8HZZ6_AZOC5</name>
<gene>
    <name evidence="3" type="ordered locus">AZC_4647</name>
</gene>
<dbReference type="Proteomes" id="UP000000270">
    <property type="component" value="Chromosome"/>
</dbReference>
<evidence type="ECO:0000259" key="2">
    <source>
        <dbReference type="PROSITE" id="PS50943"/>
    </source>
</evidence>
<evidence type="ECO:0000313" key="3">
    <source>
        <dbReference type="EMBL" id="BAF90645.1"/>
    </source>
</evidence>
<dbReference type="AlphaFoldDB" id="A8HZZ6"/>
<reference evidence="3 4" key="1">
    <citation type="journal article" date="2007" name="Appl. Environ. Microbiol.">
        <title>Rhizobial factors required for stem nodule maturation and maintenance in Sesbania rostrata-Azorhizobium caulinodans ORS571 symbiosis.</title>
        <authorList>
            <person name="Suzuki S."/>
            <person name="Aono T."/>
            <person name="Lee KB."/>
            <person name="Suzuki T."/>
            <person name="Liu CT."/>
            <person name="Miwa H."/>
            <person name="Wakao S."/>
            <person name="Iki T."/>
            <person name="Oyaizu H."/>
        </authorList>
    </citation>
    <scope>NUCLEOTIDE SEQUENCE [LARGE SCALE GENOMIC DNA]</scope>
    <source>
        <strain evidence="4">ATCC 43989 / DSM 5975 / JCM 20966 / LMG 6465 / NBRC 14845 / NCIMB 13405 / ORS 571</strain>
    </source>
</reference>
<dbReference type="InterPro" id="IPR001387">
    <property type="entry name" value="Cro/C1-type_HTH"/>
</dbReference>
<reference evidence="4" key="2">
    <citation type="submission" date="2007-04" db="EMBL/GenBank/DDBJ databases">
        <title>Complete genome sequence of the nitrogen-fixing bacterium Azorhizobium caulinodans ORS571.</title>
        <authorList>
            <person name="Lee K.B."/>
            <person name="Backer P.D."/>
            <person name="Aono T."/>
            <person name="Liu C.T."/>
            <person name="Suzuki S."/>
            <person name="Suzuki T."/>
            <person name="Kaneko T."/>
            <person name="Yamada M."/>
            <person name="Tabata S."/>
            <person name="Kupfer D.M."/>
            <person name="Najar F.Z."/>
            <person name="Wiley G.B."/>
            <person name="Roe B."/>
            <person name="Binnewies T."/>
            <person name="Ussery D."/>
            <person name="Vereecke D."/>
            <person name="Gevers D."/>
            <person name="Holsters M."/>
            <person name="Oyaizu H."/>
        </authorList>
    </citation>
    <scope>NUCLEOTIDE SEQUENCE [LARGE SCALE GENOMIC DNA]</scope>
    <source>
        <strain evidence="4">ATCC 43989 / DSM 5975 / JCM 20966 / LMG 6465 / NBRC 14845 / NCIMB 13405 / ORS 571</strain>
    </source>
</reference>
<sequence length="101" mass="11411">MPADEQKPLAPVHPGEILREEFLQPLGLTPYALGGALRVPRTRIERLVRGETSLTADTALRLARYFGTTPDFWLRLQTAHDLRVEERRIAAELERIAPRAA</sequence>
<keyword evidence="1" id="KW-0238">DNA-binding</keyword>
<evidence type="ECO:0000313" key="4">
    <source>
        <dbReference type="Proteomes" id="UP000000270"/>
    </source>
</evidence>
<dbReference type="RefSeq" id="WP_012173166.1">
    <property type="nucleotide sequence ID" value="NC_009937.1"/>
</dbReference>
<dbReference type="PANTHER" id="PTHR36924:SF1">
    <property type="entry name" value="ANTITOXIN HIGA-1"/>
    <property type="match status" value="1"/>
</dbReference>
<dbReference type="EMBL" id="AP009384">
    <property type="protein sequence ID" value="BAF90645.1"/>
    <property type="molecule type" value="Genomic_DNA"/>
</dbReference>
<dbReference type="SUPFAM" id="SSF47413">
    <property type="entry name" value="lambda repressor-like DNA-binding domains"/>
    <property type="match status" value="1"/>
</dbReference>
<organism evidence="3 4">
    <name type="scientific">Azorhizobium caulinodans (strain ATCC 43989 / DSM 5975 / JCM 20966 / LMG 6465 / NBRC 14845 / NCIMB 13405 / ORS 571)</name>
    <dbReference type="NCBI Taxonomy" id="438753"/>
    <lineage>
        <taxon>Bacteria</taxon>
        <taxon>Pseudomonadati</taxon>
        <taxon>Pseudomonadota</taxon>
        <taxon>Alphaproteobacteria</taxon>
        <taxon>Hyphomicrobiales</taxon>
        <taxon>Xanthobacteraceae</taxon>
        <taxon>Azorhizobium</taxon>
    </lineage>
</organism>
<dbReference type="PROSITE" id="PS50943">
    <property type="entry name" value="HTH_CROC1"/>
    <property type="match status" value="1"/>
</dbReference>
<dbReference type="Gene3D" id="1.10.260.40">
    <property type="entry name" value="lambda repressor-like DNA-binding domains"/>
    <property type="match status" value="1"/>
</dbReference>
<dbReference type="STRING" id="438753.AZC_4647"/>
<dbReference type="NCBIfam" id="TIGR02607">
    <property type="entry name" value="antidote_HigA"/>
    <property type="match status" value="1"/>
</dbReference>
<reference evidence="3 4" key="4">
    <citation type="journal article" date="2009" name="Appl. Environ. Microbiol.">
        <title>Comparative genome-wide transcriptional profiling of Azorhizobium caulinodans ORS571 grown under free-living and symbiotic conditions.</title>
        <authorList>
            <person name="Tsukada S."/>
            <person name="Aono T."/>
            <person name="Akiba N."/>
            <person name="Lee KB."/>
            <person name="Liu CT."/>
            <person name="Toyazaki H."/>
            <person name="Oyaizu H."/>
        </authorList>
    </citation>
    <scope>NUCLEOTIDE SEQUENCE [LARGE SCALE GENOMIC DNA]</scope>
    <source>
        <strain evidence="4">ATCC 43989 / DSM 5975 / JCM 20966 / LMG 6465 / NBRC 14845 / NCIMB 13405 / ORS 571</strain>
    </source>
</reference>
<dbReference type="eggNOG" id="COG3093">
    <property type="taxonomic scope" value="Bacteria"/>
</dbReference>
<dbReference type="SMART" id="SM00530">
    <property type="entry name" value="HTH_XRE"/>
    <property type="match status" value="1"/>
</dbReference>
<dbReference type="Pfam" id="PF01381">
    <property type="entry name" value="HTH_3"/>
    <property type="match status" value="1"/>
</dbReference>
<reference evidence="3 4" key="6">
    <citation type="journal article" date="2011" name="Appl. Environ. Microbiol.">
        <title>Involvement of the azorhizobial chromosome partition gene (parA) in the onset of bacteroid differentiation during Sesbania rostrata stem nodule development.</title>
        <authorList>
            <person name="Liu CT."/>
            <person name="Lee KB."/>
            <person name="Wang YS."/>
            <person name="Peng MH."/>
            <person name="Lee KT."/>
            <person name="Suzuki S."/>
            <person name="Suzuki T."/>
            <person name="Oyaizu H."/>
        </authorList>
    </citation>
    <scope>NUCLEOTIDE SEQUENCE [LARGE SCALE GENOMIC DNA]</scope>
    <source>
        <strain evidence="4">ATCC 43989 / DSM 5975 / JCM 20966 / LMG 6465 / NBRC 14845 / NCIMB 13405 / ORS 571</strain>
    </source>
</reference>
<dbReference type="KEGG" id="azc:AZC_4647"/>
<evidence type="ECO:0000256" key="1">
    <source>
        <dbReference type="ARBA" id="ARBA00023125"/>
    </source>
</evidence>
<accession>A8HZZ6</accession>
<dbReference type="CDD" id="cd00093">
    <property type="entry name" value="HTH_XRE"/>
    <property type="match status" value="1"/>
</dbReference>
<dbReference type="GO" id="GO:0003677">
    <property type="term" value="F:DNA binding"/>
    <property type="evidence" value="ECO:0007669"/>
    <property type="project" value="UniProtKB-KW"/>
</dbReference>